<keyword evidence="12" id="KW-1185">Reference proteome</keyword>
<dbReference type="InterPro" id="IPR036890">
    <property type="entry name" value="HATPase_C_sf"/>
</dbReference>
<evidence type="ECO:0000313" key="12">
    <source>
        <dbReference type="Proteomes" id="UP001315967"/>
    </source>
</evidence>
<dbReference type="Gene3D" id="3.30.565.10">
    <property type="entry name" value="Histidine kinase-like ATPase, C-terminal domain"/>
    <property type="match status" value="1"/>
</dbReference>
<sequence length="584" mass="66804">MRRLTKKIQPLQRLIFAVLMILAAIVLIVGLWVSYVFQRNLLIDQTAETTQINAMQASESLQNMFFNMDNTLRAVSIELQLYDHDLEAMQELIDSSVSLNQDLDSITIVDAAGEVYAYAPSYRRLADDDGPVQPLTAAWYEADKQFDQSLYSVPHQQTIYRQNDIKVISVTVPFLHDGEEYILIADFHEDLLERYYKAEFNTTYGDSYIINQAGEIIYTPDNLNERTLEIHQTLQDQNLINRLIVEPANDFVVATSRLGITPWTVVHISYINDLIQSSLNAILRSSVAIFIVLIVVIAYISFITSNYISRPLENIVGKMQALNRENITDSYIDNTKLQASNTYQEANMLTQSYNQMVDTILYLMSRIQAEEKALRKSERNTLEAQIQPHFLYNTLESILWMIERGNNQDASEMVRSLGKMLRISLSKGQEIITLGRELEQVEHYFVIQSLRYKGQFTYQINIPAELRECKVIKLVVQPLVENAIYHGVSRTVDMGEISVSVHRDKDQILLTVSDNGLGIEETKLAEIRAHLREPSGKMGLGLINVHQRLQIYYGKNYGVTINSELDYGTEVTINFPLDESEVTQ</sequence>
<organism evidence="11 12">
    <name type="scientific">Fundicoccus culcitae</name>
    <dbReference type="NCBI Taxonomy" id="2969821"/>
    <lineage>
        <taxon>Bacteria</taxon>
        <taxon>Bacillati</taxon>
        <taxon>Bacillota</taxon>
        <taxon>Bacilli</taxon>
        <taxon>Lactobacillales</taxon>
        <taxon>Aerococcaceae</taxon>
        <taxon>Fundicoccus</taxon>
    </lineage>
</organism>
<dbReference type="Gene3D" id="6.10.340.10">
    <property type="match status" value="1"/>
</dbReference>
<comment type="subcellular location">
    <subcellularLocation>
        <location evidence="2">Cell membrane</location>
        <topology evidence="2">Multi-pass membrane protein</topology>
    </subcellularLocation>
</comment>
<dbReference type="PANTHER" id="PTHR34220:SF7">
    <property type="entry name" value="SENSOR HISTIDINE KINASE YPDA"/>
    <property type="match status" value="1"/>
</dbReference>
<dbReference type="Pfam" id="PF02518">
    <property type="entry name" value="HATPase_c"/>
    <property type="match status" value="1"/>
</dbReference>
<keyword evidence="5 9" id="KW-0812">Transmembrane</keyword>
<dbReference type="Pfam" id="PF02743">
    <property type="entry name" value="dCache_1"/>
    <property type="match status" value="1"/>
</dbReference>
<dbReference type="InterPro" id="IPR004358">
    <property type="entry name" value="Sig_transdc_His_kin-like_C"/>
</dbReference>
<keyword evidence="7" id="KW-0902">Two-component regulatory system</keyword>
<evidence type="ECO:0000259" key="10">
    <source>
        <dbReference type="SMART" id="SM00387"/>
    </source>
</evidence>
<comment type="catalytic activity">
    <reaction evidence="1">
        <text>ATP + protein L-histidine = ADP + protein N-phospho-L-histidine.</text>
        <dbReference type="EC" id="2.7.13.3"/>
    </reaction>
</comment>
<evidence type="ECO:0000256" key="3">
    <source>
        <dbReference type="ARBA" id="ARBA00012438"/>
    </source>
</evidence>
<dbReference type="GO" id="GO:0016301">
    <property type="term" value="F:kinase activity"/>
    <property type="evidence" value="ECO:0007669"/>
    <property type="project" value="UniProtKB-KW"/>
</dbReference>
<keyword evidence="8 9" id="KW-0472">Membrane</keyword>
<accession>A0ABY5P4W1</accession>
<dbReference type="PANTHER" id="PTHR34220">
    <property type="entry name" value="SENSOR HISTIDINE KINASE YPDA"/>
    <property type="match status" value="1"/>
</dbReference>
<evidence type="ECO:0000256" key="4">
    <source>
        <dbReference type="ARBA" id="ARBA00022475"/>
    </source>
</evidence>
<evidence type="ECO:0000256" key="8">
    <source>
        <dbReference type="ARBA" id="ARBA00023136"/>
    </source>
</evidence>
<evidence type="ECO:0000256" key="5">
    <source>
        <dbReference type="ARBA" id="ARBA00022692"/>
    </source>
</evidence>
<dbReference type="Pfam" id="PF06580">
    <property type="entry name" value="His_kinase"/>
    <property type="match status" value="1"/>
</dbReference>
<gene>
    <name evidence="11" type="ORF">NRE15_11135</name>
</gene>
<dbReference type="SMART" id="SM00387">
    <property type="entry name" value="HATPase_c"/>
    <property type="match status" value="1"/>
</dbReference>
<feature type="transmembrane region" description="Helical" evidence="9">
    <location>
        <begin position="14"/>
        <end position="37"/>
    </location>
</feature>
<dbReference type="InterPro" id="IPR050640">
    <property type="entry name" value="Bact_2-comp_sensor_kinase"/>
</dbReference>
<evidence type="ECO:0000256" key="1">
    <source>
        <dbReference type="ARBA" id="ARBA00000085"/>
    </source>
</evidence>
<evidence type="ECO:0000256" key="2">
    <source>
        <dbReference type="ARBA" id="ARBA00004651"/>
    </source>
</evidence>
<evidence type="ECO:0000256" key="6">
    <source>
        <dbReference type="ARBA" id="ARBA00022989"/>
    </source>
</evidence>
<dbReference type="Proteomes" id="UP001315967">
    <property type="component" value="Chromosome"/>
</dbReference>
<keyword evidence="11" id="KW-0808">Transferase</keyword>
<keyword evidence="6 9" id="KW-1133">Transmembrane helix</keyword>
<feature type="domain" description="Histidine kinase/HSP90-like ATPase" evidence="10">
    <location>
        <begin position="467"/>
        <end position="579"/>
    </location>
</feature>
<dbReference type="EC" id="2.7.13.3" evidence="3"/>
<evidence type="ECO:0000256" key="9">
    <source>
        <dbReference type="SAM" id="Phobius"/>
    </source>
</evidence>
<proteinExistence type="predicted"/>
<dbReference type="PRINTS" id="PR00344">
    <property type="entry name" value="BCTRLSENSOR"/>
</dbReference>
<dbReference type="RefSeq" id="WP_313792950.1">
    <property type="nucleotide sequence ID" value="NZ_CP102453.1"/>
</dbReference>
<dbReference type="Gene3D" id="3.30.450.20">
    <property type="entry name" value="PAS domain"/>
    <property type="match status" value="1"/>
</dbReference>
<protein>
    <recommendedName>
        <fullName evidence="3">histidine kinase</fullName>
        <ecNumber evidence="3">2.7.13.3</ecNumber>
    </recommendedName>
</protein>
<feature type="transmembrane region" description="Helical" evidence="9">
    <location>
        <begin position="287"/>
        <end position="309"/>
    </location>
</feature>
<evidence type="ECO:0000313" key="11">
    <source>
        <dbReference type="EMBL" id="UUX33448.1"/>
    </source>
</evidence>
<keyword evidence="4" id="KW-1003">Cell membrane</keyword>
<dbReference type="InterPro" id="IPR033479">
    <property type="entry name" value="dCache_1"/>
</dbReference>
<name>A0ABY5P4W1_9LACT</name>
<reference evidence="11 12" key="1">
    <citation type="submission" date="2022-08" db="EMBL/GenBank/DDBJ databases">
        <title>Aerococcaceae sp. nov isolated from spoiled eye mask.</title>
        <authorList>
            <person name="Zhou G."/>
            <person name="Xie X.-B."/>
            <person name="Shi Q.-S."/>
            <person name="Wang Y.-S."/>
            <person name="Wen X."/>
            <person name="Peng H."/>
            <person name="Yang X.-J."/>
            <person name="Tao H.-B."/>
            <person name="Huang X.-M."/>
        </authorList>
    </citation>
    <scope>NUCLEOTIDE SEQUENCE [LARGE SCALE GENOMIC DNA]</scope>
    <source>
        <strain evidence="12">DM20194951</strain>
    </source>
</reference>
<dbReference type="InterPro" id="IPR010559">
    <property type="entry name" value="Sig_transdc_His_kin_internal"/>
</dbReference>
<dbReference type="InterPro" id="IPR003594">
    <property type="entry name" value="HATPase_dom"/>
</dbReference>
<keyword evidence="11" id="KW-0418">Kinase</keyword>
<dbReference type="SUPFAM" id="SSF55874">
    <property type="entry name" value="ATPase domain of HSP90 chaperone/DNA topoisomerase II/histidine kinase"/>
    <property type="match status" value="1"/>
</dbReference>
<dbReference type="EMBL" id="CP102453">
    <property type="protein sequence ID" value="UUX33448.1"/>
    <property type="molecule type" value="Genomic_DNA"/>
</dbReference>
<evidence type="ECO:0000256" key="7">
    <source>
        <dbReference type="ARBA" id="ARBA00023012"/>
    </source>
</evidence>